<dbReference type="InterPro" id="IPR006461">
    <property type="entry name" value="PLAC_motif_containing"/>
</dbReference>
<keyword evidence="4" id="KW-1185">Reference proteome</keyword>
<evidence type="ECO:0000313" key="4">
    <source>
        <dbReference type="Proteomes" id="UP001445335"/>
    </source>
</evidence>
<feature type="transmembrane region" description="Helical" evidence="1">
    <location>
        <begin position="416"/>
        <end position="436"/>
    </location>
</feature>
<protein>
    <recommendedName>
        <fullName evidence="2">PLOD1-3-like GT domain-containing protein</fullName>
    </recommendedName>
</protein>
<accession>A0AAW1QHD8</accession>
<dbReference type="AlphaFoldDB" id="A0AAW1QHD8"/>
<keyword evidence="1" id="KW-1133">Transmembrane helix</keyword>
<sequence>MLQRPAWQRARQASVVAAGELWSGRARDPPAKSFKVLTIATRASRELELLLASCPHAVKVLGAGQRYEKYRSKVTLLFDELMAAEEGDVILYVDALDATFLPCHHDLLAEFQAFQADIVFQADDFDWPNVEDNIKNDLFPAPPVGAHPRFRLLCAGVWMGRAGAVRHYLSRYFLAAGHVDGRAWDDQGWWRNLFLAQVYAPAAEARKDPLLAIDYHGRLFQMFRPYATYVRQLEDGTVPAHCSNRRTSWQQTHGRGRVILPAAFEARPALAMGYVSDDRLPLLMPPTQQQASQTVPVAVADDGERKWDGSWLNCFGSCDGNGLSSFALAYFMPCVAFGFNAKRALLGNIWLHGLLYMVFFLLWNAVVNAASWNMYLQCGMFENSDLSAAEGHRKMLGGKAALPEDASLECQASANALLASELLGVVFFVAGVIYAARRRTLIRQKLGIAGCFMKDLALWCCCAPCALCQETRTLAVNNVQGGQWHGPTRFVVPLAAPVQVTKG</sequence>
<feature type="domain" description="PLOD1-3-like GT" evidence="2">
    <location>
        <begin position="32"/>
        <end position="225"/>
    </location>
</feature>
<gene>
    <name evidence="3" type="ORF">WJX81_005295</name>
</gene>
<dbReference type="EMBL" id="JALJOU010000112">
    <property type="protein sequence ID" value="KAK9820861.1"/>
    <property type="molecule type" value="Genomic_DNA"/>
</dbReference>
<dbReference type="Pfam" id="PF04749">
    <property type="entry name" value="PLAC8"/>
    <property type="match status" value="1"/>
</dbReference>
<dbReference type="Pfam" id="PF25342">
    <property type="entry name" value="GT_PLOD"/>
    <property type="match status" value="1"/>
</dbReference>
<feature type="transmembrane region" description="Helical" evidence="1">
    <location>
        <begin position="322"/>
        <end position="341"/>
    </location>
</feature>
<dbReference type="PANTHER" id="PTHR15907">
    <property type="entry name" value="DUF614 FAMILY PROTEIN-RELATED"/>
    <property type="match status" value="1"/>
</dbReference>
<proteinExistence type="predicted"/>
<evidence type="ECO:0000313" key="3">
    <source>
        <dbReference type="EMBL" id="KAK9820861.1"/>
    </source>
</evidence>
<reference evidence="3 4" key="1">
    <citation type="journal article" date="2024" name="Nat. Commun.">
        <title>Phylogenomics reveals the evolutionary origins of lichenization in chlorophyte algae.</title>
        <authorList>
            <person name="Puginier C."/>
            <person name="Libourel C."/>
            <person name="Otte J."/>
            <person name="Skaloud P."/>
            <person name="Haon M."/>
            <person name="Grisel S."/>
            <person name="Petersen M."/>
            <person name="Berrin J.G."/>
            <person name="Delaux P.M."/>
            <person name="Dal Grande F."/>
            <person name="Keller J."/>
        </authorList>
    </citation>
    <scope>NUCLEOTIDE SEQUENCE [LARGE SCALE GENOMIC DNA]</scope>
    <source>
        <strain evidence="3 4">SAG 245.80</strain>
    </source>
</reference>
<evidence type="ECO:0000259" key="2">
    <source>
        <dbReference type="Pfam" id="PF25342"/>
    </source>
</evidence>
<dbReference type="Proteomes" id="UP001445335">
    <property type="component" value="Unassembled WGS sequence"/>
</dbReference>
<dbReference type="CDD" id="cd22997">
    <property type="entry name" value="GT_LH"/>
    <property type="match status" value="1"/>
</dbReference>
<organism evidence="3 4">
    <name type="scientific">Elliptochloris bilobata</name>
    <dbReference type="NCBI Taxonomy" id="381761"/>
    <lineage>
        <taxon>Eukaryota</taxon>
        <taxon>Viridiplantae</taxon>
        <taxon>Chlorophyta</taxon>
        <taxon>core chlorophytes</taxon>
        <taxon>Trebouxiophyceae</taxon>
        <taxon>Trebouxiophyceae incertae sedis</taxon>
        <taxon>Elliptochloris clade</taxon>
        <taxon>Elliptochloris</taxon>
    </lineage>
</organism>
<comment type="caution">
    <text evidence="3">The sequence shown here is derived from an EMBL/GenBank/DDBJ whole genome shotgun (WGS) entry which is preliminary data.</text>
</comment>
<dbReference type="NCBIfam" id="TIGR01571">
    <property type="entry name" value="A_thal_Cys_rich"/>
    <property type="match status" value="1"/>
</dbReference>
<dbReference type="InterPro" id="IPR057589">
    <property type="entry name" value="GT_PLOD"/>
</dbReference>
<name>A0AAW1QHD8_9CHLO</name>
<evidence type="ECO:0000256" key="1">
    <source>
        <dbReference type="SAM" id="Phobius"/>
    </source>
</evidence>
<keyword evidence="1" id="KW-0812">Transmembrane</keyword>
<keyword evidence="1" id="KW-0472">Membrane</keyword>
<feature type="transmembrane region" description="Helical" evidence="1">
    <location>
        <begin position="353"/>
        <end position="375"/>
    </location>
</feature>